<proteinExistence type="predicted"/>
<protein>
    <submittedName>
        <fullName evidence="1">Uncharacterized protein</fullName>
    </submittedName>
</protein>
<evidence type="ECO:0000313" key="1">
    <source>
        <dbReference type="EMBL" id="KAK1002032.1"/>
    </source>
</evidence>
<name>A0AAN6KUH4_9PEZI</name>
<dbReference type="EMBL" id="JAUJLE010000032">
    <property type="protein sequence ID" value="KAK1002032.1"/>
    <property type="molecule type" value="Genomic_DNA"/>
</dbReference>
<keyword evidence="2" id="KW-1185">Reference proteome</keyword>
<dbReference type="AlphaFoldDB" id="A0AAN6KUH4"/>
<accession>A0AAN6KUH4</accession>
<evidence type="ECO:0000313" key="2">
    <source>
        <dbReference type="Proteomes" id="UP001175353"/>
    </source>
</evidence>
<dbReference type="Proteomes" id="UP001175353">
    <property type="component" value="Unassembled WGS sequence"/>
</dbReference>
<organism evidence="1 2">
    <name type="scientific">Friedmanniomyces endolithicus</name>
    <dbReference type="NCBI Taxonomy" id="329885"/>
    <lineage>
        <taxon>Eukaryota</taxon>
        <taxon>Fungi</taxon>
        <taxon>Dikarya</taxon>
        <taxon>Ascomycota</taxon>
        <taxon>Pezizomycotina</taxon>
        <taxon>Dothideomycetes</taxon>
        <taxon>Dothideomycetidae</taxon>
        <taxon>Mycosphaerellales</taxon>
        <taxon>Teratosphaeriaceae</taxon>
        <taxon>Friedmanniomyces</taxon>
    </lineage>
</organism>
<gene>
    <name evidence="1" type="ORF">LTR91_005128</name>
</gene>
<comment type="caution">
    <text evidence="1">The sequence shown here is derived from an EMBL/GenBank/DDBJ whole genome shotgun (WGS) entry which is preliminary data.</text>
</comment>
<sequence>MRESKIQSLPPGHVICAVSSSVRGARLQSERESGIAMFAGTPMKEYDPRYIREMKHDTAAREKTDVGQNLYIPLVPDKQGPRTRVPRRDISRGSIIFV</sequence>
<reference evidence="1" key="1">
    <citation type="submission" date="2023-06" db="EMBL/GenBank/DDBJ databases">
        <title>Black Yeasts Isolated from many extreme environments.</title>
        <authorList>
            <person name="Coleine C."/>
            <person name="Stajich J.E."/>
            <person name="Selbmann L."/>
        </authorList>
    </citation>
    <scope>NUCLEOTIDE SEQUENCE</scope>
    <source>
        <strain evidence="1">CCFEE 5200</strain>
    </source>
</reference>